<dbReference type="InterPro" id="IPR011009">
    <property type="entry name" value="Kinase-like_dom_sf"/>
</dbReference>
<accession>A0A383CW53</accession>
<dbReference type="EMBL" id="UINC01212000">
    <property type="protein sequence ID" value="SVE36135.1"/>
    <property type="molecule type" value="Genomic_DNA"/>
</dbReference>
<sequence length="239" mass="27378">SIIPISGETVLDRNGKEIEIKEQLHKDSKGGEGIVYKASNGKLCKIYFKEKITDLRIDKLKLMQANQIKIANVIWPESILYNFNKEPVGCLMKEAPSDCVDMLRIHRRDLLEKYFPNFKRKDLVGLCIKILKTFKRLHYYNVIVGDVNPSNILVTPQGVPYFIDTDSYQIEKFPCPVGKPHFTSPDIQHTRLDQILQNQEHENFAIISLIFMTLLPGKAPFSYIGGGSPTQNVRNRNFP</sequence>
<dbReference type="AlphaFoldDB" id="A0A383CW53"/>
<dbReference type="Gene3D" id="1.10.510.10">
    <property type="entry name" value="Transferase(Phosphotransferase) domain 1"/>
    <property type="match status" value="1"/>
</dbReference>
<dbReference type="GO" id="GO:0004672">
    <property type="term" value="F:protein kinase activity"/>
    <property type="evidence" value="ECO:0007669"/>
    <property type="project" value="InterPro"/>
</dbReference>
<dbReference type="SUPFAM" id="SSF56112">
    <property type="entry name" value="Protein kinase-like (PK-like)"/>
    <property type="match status" value="1"/>
</dbReference>
<protein>
    <recommendedName>
        <fullName evidence="1">Protein kinase domain-containing protein</fullName>
    </recommendedName>
</protein>
<feature type="domain" description="Protein kinase" evidence="1">
    <location>
        <begin position="21"/>
        <end position="239"/>
    </location>
</feature>
<dbReference type="GO" id="GO:0005524">
    <property type="term" value="F:ATP binding"/>
    <property type="evidence" value="ECO:0007669"/>
    <property type="project" value="InterPro"/>
</dbReference>
<evidence type="ECO:0000313" key="2">
    <source>
        <dbReference type="EMBL" id="SVE36135.1"/>
    </source>
</evidence>
<evidence type="ECO:0000259" key="1">
    <source>
        <dbReference type="PROSITE" id="PS50011"/>
    </source>
</evidence>
<feature type="non-terminal residue" evidence="2">
    <location>
        <position position="239"/>
    </location>
</feature>
<gene>
    <name evidence="2" type="ORF">METZ01_LOCUS488989</name>
</gene>
<name>A0A383CW53_9ZZZZ</name>
<organism evidence="2">
    <name type="scientific">marine metagenome</name>
    <dbReference type="NCBI Taxonomy" id="408172"/>
    <lineage>
        <taxon>unclassified sequences</taxon>
        <taxon>metagenomes</taxon>
        <taxon>ecological metagenomes</taxon>
    </lineage>
</organism>
<reference evidence="2" key="1">
    <citation type="submission" date="2018-05" db="EMBL/GenBank/DDBJ databases">
        <authorList>
            <person name="Lanie J.A."/>
            <person name="Ng W.-L."/>
            <person name="Kazmierczak K.M."/>
            <person name="Andrzejewski T.M."/>
            <person name="Davidsen T.M."/>
            <person name="Wayne K.J."/>
            <person name="Tettelin H."/>
            <person name="Glass J.I."/>
            <person name="Rusch D."/>
            <person name="Podicherti R."/>
            <person name="Tsui H.-C.T."/>
            <person name="Winkler M.E."/>
        </authorList>
    </citation>
    <scope>NUCLEOTIDE SEQUENCE</scope>
</reference>
<dbReference type="PROSITE" id="PS50011">
    <property type="entry name" value="PROTEIN_KINASE_DOM"/>
    <property type="match status" value="1"/>
</dbReference>
<proteinExistence type="predicted"/>
<feature type="non-terminal residue" evidence="2">
    <location>
        <position position="1"/>
    </location>
</feature>
<dbReference type="InterPro" id="IPR000719">
    <property type="entry name" value="Prot_kinase_dom"/>
</dbReference>